<dbReference type="Pfam" id="PF25390">
    <property type="entry name" value="WD40_RLD"/>
    <property type="match status" value="1"/>
</dbReference>
<dbReference type="InterPro" id="IPR009091">
    <property type="entry name" value="RCC1/BLIP-II"/>
</dbReference>
<dbReference type="Proteomes" id="UP000613740">
    <property type="component" value="Unassembled WGS sequence"/>
</dbReference>
<protein>
    <recommendedName>
        <fullName evidence="9">Peptidase M11 gametolysin domain-containing protein</fullName>
    </recommendedName>
</protein>
<keyword evidence="8" id="KW-1185">Reference proteome</keyword>
<proteinExistence type="predicted"/>
<evidence type="ECO:0000313" key="8">
    <source>
        <dbReference type="Proteomes" id="UP000613740"/>
    </source>
</evidence>
<keyword evidence="1" id="KW-0344">Guanine-nucleotide releasing factor</keyword>
<reference evidence="7" key="1">
    <citation type="journal article" date="2020" name="bioRxiv">
        <title>Comparative genomics of Chlamydomonas.</title>
        <authorList>
            <person name="Craig R.J."/>
            <person name="Hasan A.R."/>
            <person name="Ness R.W."/>
            <person name="Keightley P.D."/>
        </authorList>
    </citation>
    <scope>NUCLEOTIDE SEQUENCE</scope>
    <source>
        <strain evidence="7">CCAP 11/173</strain>
    </source>
</reference>
<evidence type="ECO:0000256" key="4">
    <source>
        <dbReference type="SAM" id="MobiDB-lite"/>
    </source>
</evidence>
<feature type="region of interest" description="Disordered" evidence="4">
    <location>
        <begin position="1052"/>
        <end position="1147"/>
    </location>
</feature>
<organism evidence="7 8">
    <name type="scientific">Chlamydomonas schloesseri</name>
    <dbReference type="NCBI Taxonomy" id="2026947"/>
    <lineage>
        <taxon>Eukaryota</taxon>
        <taxon>Viridiplantae</taxon>
        <taxon>Chlorophyta</taxon>
        <taxon>core chlorophytes</taxon>
        <taxon>Chlorophyceae</taxon>
        <taxon>CS clade</taxon>
        <taxon>Chlamydomonadales</taxon>
        <taxon>Chlamydomonadaceae</taxon>
        <taxon>Chlamydomonas</taxon>
    </lineage>
</organism>
<feature type="repeat" description="RCC1" evidence="3">
    <location>
        <begin position="1886"/>
        <end position="1934"/>
    </location>
</feature>
<evidence type="ECO:0000259" key="5">
    <source>
        <dbReference type="Pfam" id="PF05548"/>
    </source>
</evidence>
<feature type="compositionally biased region" description="Pro residues" evidence="4">
    <location>
        <begin position="498"/>
        <end position="511"/>
    </location>
</feature>
<dbReference type="Gene3D" id="2.130.10.30">
    <property type="entry name" value="Regulator of chromosome condensation 1/beta-lactamase-inhibitor protein II"/>
    <property type="match status" value="2"/>
</dbReference>
<dbReference type="GO" id="GO:0005737">
    <property type="term" value="C:cytoplasm"/>
    <property type="evidence" value="ECO:0007669"/>
    <property type="project" value="TreeGrafter"/>
</dbReference>
<feature type="domain" description="Peptidase M11 gametolysin" evidence="5">
    <location>
        <begin position="678"/>
        <end position="955"/>
    </location>
</feature>
<dbReference type="PROSITE" id="PS50012">
    <property type="entry name" value="RCC1_3"/>
    <property type="match status" value="7"/>
</dbReference>
<sequence>MTGIPAPPWPPGTSRASIFGRLDYVTSGNEGPYYVLVELEPGNGTLLRETGLVYFVGHDMQALVEQLRRARGAFVGSRVTVTCQLDRVGRRCVEVLDVVQDGQMSSGKDGLGEGAQQQQPAAALAVLGSDSALAVIANVSCGTGSVALDEKEVRQQYGKYNAFFRACSYGMYGIDLERLAVTIANIKCEARLCNSSSGTALADAARAATDRALYDRASTRSYLLQPAEATERLGCQWNGMSVLSSKQVFLRMTPLWLALHEWLHLYGLQHAGTTNRALETPSTNDERDVTSAMGMDCGQQQLLCTDGDTVNRICPNAPQLFYLGWAGFVRDDGDLGDLDNTSLPPGTKRSFKLPAQHSTNACLLRIRPSWLGDKHTHNLYLSYRIAYGGDADLSNVAEGRYNGKVLIHQIKKSDDVQYTGSTSVGSTHGRTQLLTSSVVGPGGVADLSPVKLVVRAKAVITDERRPIEEGDDDSGAKLSMEVEVCRYTSSAAKECPADSPPPPPTPSPPPERTFNGTLAWMPGVYRADSYRLNTDSDNTYYVLELDRTLHPRSATAVRYLRLNAQSLLNAARAALGNDTRLQSLLRSRVSLACALDETGRVCAPVLQTGGFVLLERGWRSNMTAAAVGNKTFTVMAFAALPGASCNILPDPDDDGKFQLPANSRDIRSRLGSTLQRDDLSDALAACSGGAMSVDITKFRDWDVRTLECNATKAPRDLADAFRSCNAERIAEVVEAEAESEFPDLSVAPDVLWMYILPRLPEPYGGCSWAGRGHMGGNAMWLVAGKDGFGSDSVLIKTLMLSWGMRPSSWGVADNPLYGDPTSPLGAAPSFRTCPSPPEMARLGWLASANDPRVIRLGADLSQTRRVKLLPLGPSMAGVSTRATTSAPGEVPVAAVVRIDPASWLGTPPAGSTPARVLYLSYRAQQAPESGMADTAIDGTYDRKVTVHEARASLDLDLDSWQDSSSYSSTVLLGLLTPDVAAGGGLGWKLSAAAETGVGDGGGSGRPVPRQWVVLTAYRLVLRLMEVVDNETDRSQAYAIVSICRYATNSSWATECPPPQPAAPPLLPPPLPPSPAPPSPPPRPPPPQPSPDPPSPAPPSPTPPSPKPPRPPPQPKPSPPPRPLPPQPPPIPPSPAPPPPPSPAYVDLPPNAVQSAMFCSGLSGGVGGLLADDWPYYSPESLTAQQITLITAWSDGRLLRRLEVWYDDDGVLVGKHGSPSFTSRNPASSAATSGVRITGFGVCCAPTASAADAVAPPRLALAGLVVATDTRNYTLAGDSSSGCSTSAPAAAAGRPVDVSNRPSSYSYSYDWFAVPADSTMAAIRTLSGGAGADAAVYGISASRATAAAAKPCATVPARTTAVVTSSLPSCISAVVTSIPSCISAVVTSVPSCISAVVTSSLPSCISAGALFGAFVYITPAAAAFRAASITTTSITGAATPLAIAAAASSTAAAIPATTISPAAATSATTTISPAAATSTATTISPAAAPKTAATISPAAATSASPSAMLVSTISAGFKHTCALLDNGSVKCWGYNYDGQLGLGDTSPRGDGPGEMGDTLPAVALGTGRTATAISVGSWHTCALLDNGSVKCWGYNDYGYLGLGDTSRRGNELGEMGDRLPAVALGTGRTATAISAGGWHTCALLDNGSVKCWGWNQFGQLGLGDTSPRGDGPGEMGDTLPAVALGTGRTATAISAGVLHTCALLDNGSVKCWGCNDYGYLGLGDTSPRGDGPGEMGDTLPAVALGTGRTATAIFAGVLHTCALLDNGSVKCWGCNDYGYLGLGDTSYRGDGPGEMGDTLPAVALGTGRTATAISAGSRYTCALLDNGSVKCWGWNDDGQLGLGDTSRRGDGPGEMGDTLPAVELGTGRTATAISAGGWHTCALLDNGSVKCWGYNDAGQLGLGDTSNRGDGPSEMGDTLPAVALGTGRTAACLRAK</sequence>
<feature type="domain" description="RCC1-like" evidence="6">
    <location>
        <begin position="1506"/>
        <end position="1845"/>
    </location>
</feature>
<evidence type="ECO:0000313" key="7">
    <source>
        <dbReference type="EMBL" id="KAG2429156.1"/>
    </source>
</evidence>
<feature type="repeat" description="RCC1" evidence="3">
    <location>
        <begin position="1766"/>
        <end position="1825"/>
    </location>
</feature>
<comment type="caution">
    <text evidence="7">The sequence shown here is derived from an EMBL/GenBank/DDBJ whole genome shotgun (WGS) entry which is preliminary data.</text>
</comment>
<evidence type="ECO:0000256" key="2">
    <source>
        <dbReference type="ARBA" id="ARBA00022737"/>
    </source>
</evidence>
<dbReference type="InterPro" id="IPR008752">
    <property type="entry name" value="Peptidase_M11"/>
</dbReference>
<gene>
    <name evidence="7" type="ORF">HYH02_014191</name>
</gene>
<dbReference type="Pfam" id="PF05548">
    <property type="entry name" value="Peptidase_M11"/>
    <property type="match status" value="2"/>
</dbReference>
<keyword evidence="2" id="KW-0677">Repeat</keyword>
<dbReference type="PANTHER" id="PTHR45982">
    <property type="entry name" value="REGULATOR OF CHROMOSOME CONDENSATION"/>
    <property type="match status" value="1"/>
</dbReference>
<feature type="repeat" description="RCC1" evidence="3">
    <location>
        <begin position="1706"/>
        <end position="1765"/>
    </location>
</feature>
<feature type="compositionally biased region" description="Pro residues" evidence="4">
    <location>
        <begin position="1055"/>
        <end position="1142"/>
    </location>
</feature>
<dbReference type="InterPro" id="IPR051553">
    <property type="entry name" value="Ran_GTPase-activating"/>
</dbReference>
<evidence type="ECO:0000256" key="3">
    <source>
        <dbReference type="PROSITE-ProRule" id="PRU00235"/>
    </source>
</evidence>
<feature type="repeat" description="RCC1" evidence="3">
    <location>
        <begin position="1646"/>
        <end position="1705"/>
    </location>
</feature>
<evidence type="ECO:0008006" key="9">
    <source>
        <dbReference type="Google" id="ProtNLM"/>
    </source>
</evidence>
<feature type="repeat" description="RCC1" evidence="3">
    <location>
        <begin position="1526"/>
        <end position="1585"/>
    </location>
</feature>
<dbReference type="GO" id="GO:0005085">
    <property type="term" value="F:guanyl-nucleotide exchange factor activity"/>
    <property type="evidence" value="ECO:0007669"/>
    <property type="project" value="TreeGrafter"/>
</dbReference>
<feature type="domain" description="Peptidase M11 gametolysin" evidence="5">
    <location>
        <begin position="158"/>
        <end position="420"/>
    </location>
</feature>
<feature type="repeat" description="RCC1" evidence="3">
    <location>
        <begin position="1586"/>
        <end position="1645"/>
    </location>
</feature>
<dbReference type="Pfam" id="PF13540">
    <property type="entry name" value="RCC1_2"/>
    <property type="match status" value="1"/>
</dbReference>
<dbReference type="InterPro" id="IPR058923">
    <property type="entry name" value="RCC1-like_dom"/>
</dbReference>
<evidence type="ECO:0000256" key="1">
    <source>
        <dbReference type="ARBA" id="ARBA00022658"/>
    </source>
</evidence>
<dbReference type="PANTHER" id="PTHR45982:SF1">
    <property type="entry name" value="REGULATOR OF CHROMOSOME CONDENSATION"/>
    <property type="match status" value="1"/>
</dbReference>
<dbReference type="SUPFAM" id="SSF50985">
    <property type="entry name" value="RCC1/BLIP-II"/>
    <property type="match status" value="1"/>
</dbReference>
<dbReference type="EMBL" id="JAEHOD010000088">
    <property type="protein sequence ID" value="KAG2429156.1"/>
    <property type="molecule type" value="Genomic_DNA"/>
</dbReference>
<feature type="region of interest" description="Disordered" evidence="4">
    <location>
        <begin position="491"/>
        <end position="515"/>
    </location>
</feature>
<evidence type="ECO:0000259" key="6">
    <source>
        <dbReference type="Pfam" id="PF25390"/>
    </source>
</evidence>
<feature type="repeat" description="RCC1" evidence="3">
    <location>
        <begin position="1826"/>
        <end position="1885"/>
    </location>
</feature>
<accession>A0A835T094</accession>
<dbReference type="OrthoDB" id="61110at2759"/>
<dbReference type="InterPro" id="IPR000408">
    <property type="entry name" value="Reg_chr_condens"/>
</dbReference>
<dbReference type="PRINTS" id="PR01217">
    <property type="entry name" value="PRICHEXTENSN"/>
</dbReference>
<name>A0A835T094_9CHLO</name>